<sequence length="440" mass="47914">MRHLLARLTIIFVLVCPALHAETFTEGFVTHIAPSGEFDVNGIHVVLSPKTSITVKQWDDSSDIHRLVSNSASTLPPLFLGQTVEVVGEVTHKATEIRAKRITISPAPASSVAGVGIIDLIPASSSSAEGRLLRADGYYMLIPTTLGATFAAPLKSSDDIHTNQWLRYHGVQRPDGIVVLDQADFSPNTINHREDRLRVKTDYAPEEIDKGDAQSGTSKFFLGKDPTRLPAWHDEAMQARVDRIGKSLIPAFQKALSEDDPTRIDFRFQVTDEPKHRDTWSMPSGIILIPYQVVERLPEDAQLAAILADSIAEALEKQTLRDVPAHHKMTAARIAGDAAGVVIPGAGLVTMVANHEAGKSLTAQAQQQSGRVSLCLLHDAGYDIAKAPIAWWILASKPKDDLLATRMPDHTFFLFQELGTTWQTASEPALPARPAAHPAS</sequence>
<keyword evidence="1" id="KW-0732">Signal</keyword>
<name>A0A7W8E3K4_9BACT</name>
<evidence type="ECO:0000313" key="2">
    <source>
        <dbReference type="EMBL" id="MBB5057571.1"/>
    </source>
</evidence>
<evidence type="ECO:0008006" key="4">
    <source>
        <dbReference type="Google" id="ProtNLM"/>
    </source>
</evidence>
<comment type="caution">
    <text evidence="2">The sequence shown here is derived from an EMBL/GenBank/DDBJ whole genome shotgun (WGS) entry which is preliminary data.</text>
</comment>
<proteinExistence type="predicted"/>
<dbReference type="Proteomes" id="UP000540989">
    <property type="component" value="Unassembled WGS sequence"/>
</dbReference>
<evidence type="ECO:0000256" key="1">
    <source>
        <dbReference type="SAM" id="SignalP"/>
    </source>
</evidence>
<dbReference type="AlphaFoldDB" id="A0A7W8E3K4"/>
<organism evidence="2 3">
    <name type="scientific">Granulicella aggregans</name>
    <dbReference type="NCBI Taxonomy" id="474949"/>
    <lineage>
        <taxon>Bacteria</taxon>
        <taxon>Pseudomonadati</taxon>
        <taxon>Acidobacteriota</taxon>
        <taxon>Terriglobia</taxon>
        <taxon>Terriglobales</taxon>
        <taxon>Acidobacteriaceae</taxon>
        <taxon>Granulicella</taxon>
    </lineage>
</organism>
<keyword evidence="3" id="KW-1185">Reference proteome</keyword>
<feature type="chain" id="PRO_5031439794" description="DUF5666 domain-containing protein" evidence="1">
    <location>
        <begin position="22"/>
        <end position="440"/>
    </location>
</feature>
<gene>
    <name evidence="2" type="ORF">HDF16_002277</name>
</gene>
<feature type="signal peptide" evidence="1">
    <location>
        <begin position="1"/>
        <end position="21"/>
    </location>
</feature>
<reference evidence="2 3" key="1">
    <citation type="submission" date="2020-08" db="EMBL/GenBank/DDBJ databases">
        <title>Genomic Encyclopedia of Type Strains, Phase IV (KMG-V): Genome sequencing to study the core and pangenomes of soil and plant-associated prokaryotes.</title>
        <authorList>
            <person name="Whitman W."/>
        </authorList>
    </citation>
    <scope>NUCLEOTIDE SEQUENCE [LARGE SCALE GENOMIC DNA]</scope>
    <source>
        <strain evidence="2 3">M8UP14</strain>
    </source>
</reference>
<dbReference type="EMBL" id="JACHIP010000003">
    <property type="protein sequence ID" value="MBB5057571.1"/>
    <property type="molecule type" value="Genomic_DNA"/>
</dbReference>
<accession>A0A7W8E3K4</accession>
<evidence type="ECO:0000313" key="3">
    <source>
        <dbReference type="Proteomes" id="UP000540989"/>
    </source>
</evidence>
<protein>
    <recommendedName>
        <fullName evidence="4">DUF5666 domain-containing protein</fullName>
    </recommendedName>
</protein>
<dbReference type="RefSeq" id="WP_184216578.1">
    <property type="nucleotide sequence ID" value="NZ_JACHIP010000003.1"/>
</dbReference>